<dbReference type="Proteomes" id="UP001189429">
    <property type="component" value="Unassembled WGS sequence"/>
</dbReference>
<proteinExistence type="predicted"/>
<dbReference type="EMBL" id="CAUYUJ010015635">
    <property type="protein sequence ID" value="CAK0856442.1"/>
    <property type="molecule type" value="Genomic_DNA"/>
</dbReference>
<protein>
    <submittedName>
        <fullName evidence="1">Uncharacterized protein</fullName>
    </submittedName>
</protein>
<organism evidence="1 2">
    <name type="scientific">Prorocentrum cordatum</name>
    <dbReference type="NCBI Taxonomy" id="2364126"/>
    <lineage>
        <taxon>Eukaryota</taxon>
        <taxon>Sar</taxon>
        <taxon>Alveolata</taxon>
        <taxon>Dinophyceae</taxon>
        <taxon>Prorocentrales</taxon>
        <taxon>Prorocentraceae</taxon>
        <taxon>Prorocentrum</taxon>
    </lineage>
</organism>
<feature type="non-terminal residue" evidence="1">
    <location>
        <position position="535"/>
    </location>
</feature>
<reference evidence="1" key="1">
    <citation type="submission" date="2023-10" db="EMBL/GenBank/DDBJ databases">
        <authorList>
            <person name="Chen Y."/>
            <person name="Shah S."/>
            <person name="Dougan E. K."/>
            <person name="Thang M."/>
            <person name="Chan C."/>
        </authorList>
    </citation>
    <scope>NUCLEOTIDE SEQUENCE [LARGE SCALE GENOMIC DNA]</scope>
</reference>
<keyword evidence="2" id="KW-1185">Reference proteome</keyword>
<sequence>MAEELGREAYALDAAQATLQACGGQSLDASVSRSASESVLGGEAALCPVPYRGETGAARRRRSEAARRESWGSTSCSSLAAAAVTPVTQDNYLNALRKLLAWMRVAKASRRFLACEWGLLLEQYVEFLHDRGLPEGDAASALAAVRWALPELPRPLRQGLPLATAAVTGWRRLEKPLSRPPVPRSLAILMALWLCADGKADYALFLLPTFETYMRPSEALRLLDLQLVPPVPGETGARRFRAILIRASELDVHGKTDEFDNSVALDLPRHRLLGPALRQLKVWSRCLDGLGPRMLLVTLYSLGRGGASEDVSSLSRALLDVRKRVGWRSFQSARRYDKHARLRMMMRRIPARLREEGYACIAFDELQGPHFDLGRRDVVAAIAGWMRAGLVWALWFATPCVTATRARADRSGRVPPPLRSSEHYRGLPDLSVRHRAKVRDANSLIDAGGSTVVEQLDRAQLRFRDSVFSVPVTVTVPAKVGQSVVTLLDLGLGAMSRGGAAGALEAFKGAANVAPLGGAADCGGAARPACPAAPE</sequence>
<gene>
    <name evidence="1" type="ORF">PCOR1329_LOCUS46835</name>
</gene>
<accession>A0ABN9UCR1</accession>
<comment type="caution">
    <text evidence="1">The sequence shown here is derived from an EMBL/GenBank/DDBJ whole genome shotgun (WGS) entry which is preliminary data.</text>
</comment>
<evidence type="ECO:0000313" key="1">
    <source>
        <dbReference type="EMBL" id="CAK0856442.1"/>
    </source>
</evidence>
<name>A0ABN9UCR1_9DINO</name>
<evidence type="ECO:0000313" key="2">
    <source>
        <dbReference type="Proteomes" id="UP001189429"/>
    </source>
</evidence>